<dbReference type="PANTHER" id="PTHR11733:SF167">
    <property type="entry name" value="FI17812P1-RELATED"/>
    <property type="match status" value="1"/>
</dbReference>
<evidence type="ECO:0000256" key="7">
    <source>
        <dbReference type="ARBA" id="ARBA00022833"/>
    </source>
</evidence>
<feature type="domain" description="Peptidase M13 C-terminal" evidence="12">
    <location>
        <begin position="505"/>
        <end position="699"/>
    </location>
</feature>
<keyword evidence="11" id="KW-0732">Signal</keyword>
<dbReference type="GO" id="GO:0016485">
    <property type="term" value="P:protein processing"/>
    <property type="evidence" value="ECO:0007669"/>
    <property type="project" value="TreeGrafter"/>
</dbReference>
<dbReference type="CDD" id="cd08662">
    <property type="entry name" value="M13"/>
    <property type="match status" value="1"/>
</dbReference>
<feature type="coiled-coil region" evidence="9">
    <location>
        <begin position="249"/>
        <end position="276"/>
    </location>
</feature>
<dbReference type="InterPro" id="IPR008753">
    <property type="entry name" value="Peptidase_M13_N"/>
</dbReference>
<dbReference type="RefSeq" id="XP_034099223.2">
    <property type="nucleotide sequence ID" value="XM_034243332.2"/>
</dbReference>
<sequence length="700" mass="81118">MLKLSLIVWLLCSLTWRTTPTSCRQTRPAPSIQELLATQLQSYMDTKARPCENFYQYACGNWQLHQQAPQDNKEEQPAVGQQQHQQQPQRDQREAQQDSQLQPSDTLAVLDYSLNRQLELLLRRGNAAGNESSAEEQQLLPELHEKMRSYYRACKRLKPYNLKKYLQLLPPSNGNHWPLLSRSWQPEKFNWLATIGRLRLYGLNGVLLKEQVLPRWDDAGSYSLYLDKPGLVETAPMGEGAMIELLLDIGQTKRVANELARQVDSFERQLHRLQELEDDEGAKEMQLGYLAEDLPQLQWLNYMQQLLGHDLDLRSTLIIQNVPYLRALDKLLQRQKPETLCNYIMLKLLAFLKQQGPAEISRVECIASLRRAMPLAASWLIGQRFHDPSNEAIVSDLFSRLKLRFGQLLAENRLQLQPLIVQVLREKLQAMRLQLGFVQLNDSDQVENYYERVQLSAHNFYGNQLALLRLRVEQNHELLLRENNCSLSDLSYLMELWQSSSSSPFYVKPRNLVMLPYGLLQLPVWHRNMSELQQHAMLGFALAHELLHGFDSSGIEYDSVGNIMGPSEEISSNSRFAQSLNCMQQQLATGSRSLNEKLADYEALRVVYETFFGADMLVDRKEPRDPLLPQFSQRQRFFISFAQFFCGKLQSLSLQASQHLEHAVDELRVLQTLANYEEFSREFGCERRTKMQAKQKCKVW</sequence>
<evidence type="ECO:0000256" key="8">
    <source>
        <dbReference type="ARBA" id="ARBA00023049"/>
    </source>
</evidence>
<dbReference type="PROSITE" id="PS51885">
    <property type="entry name" value="NEPRILYSIN"/>
    <property type="match status" value="1"/>
</dbReference>
<keyword evidence="9" id="KW-0175">Coiled coil</keyword>
<dbReference type="GO" id="GO:0004222">
    <property type="term" value="F:metalloendopeptidase activity"/>
    <property type="evidence" value="ECO:0007669"/>
    <property type="project" value="InterPro"/>
</dbReference>
<evidence type="ECO:0000256" key="9">
    <source>
        <dbReference type="SAM" id="Coils"/>
    </source>
</evidence>
<dbReference type="PANTHER" id="PTHR11733">
    <property type="entry name" value="ZINC METALLOPROTEASE FAMILY M13 NEPRILYSIN-RELATED"/>
    <property type="match status" value="1"/>
</dbReference>
<dbReference type="GeneID" id="117564512"/>
<dbReference type="Gene3D" id="1.10.1380.10">
    <property type="entry name" value="Neutral endopeptidase , domain2"/>
    <property type="match status" value="1"/>
</dbReference>
<feature type="domain" description="Peptidase M13 N-terminal" evidence="13">
    <location>
        <begin position="50"/>
        <end position="437"/>
    </location>
</feature>
<keyword evidence="6" id="KW-0378">Hydrolase</keyword>
<evidence type="ECO:0000259" key="13">
    <source>
        <dbReference type="Pfam" id="PF05649"/>
    </source>
</evidence>
<evidence type="ECO:0000256" key="6">
    <source>
        <dbReference type="ARBA" id="ARBA00022801"/>
    </source>
</evidence>
<evidence type="ECO:0000256" key="3">
    <source>
        <dbReference type="ARBA" id="ARBA00007357"/>
    </source>
</evidence>
<feature type="compositionally biased region" description="Low complexity" evidence="10">
    <location>
        <begin position="77"/>
        <end position="89"/>
    </location>
</feature>
<dbReference type="InterPro" id="IPR042089">
    <property type="entry name" value="Peptidase_M13_dom_2"/>
</dbReference>
<dbReference type="Proteomes" id="UP000515160">
    <property type="component" value="Chromosome 2L"/>
</dbReference>
<organism evidence="14 15">
    <name type="scientific">Drosophila albomicans</name>
    <name type="common">Fruit fly</name>
    <dbReference type="NCBI Taxonomy" id="7291"/>
    <lineage>
        <taxon>Eukaryota</taxon>
        <taxon>Metazoa</taxon>
        <taxon>Ecdysozoa</taxon>
        <taxon>Arthropoda</taxon>
        <taxon>Hexapoda</taxon>
        <taxon>Insecta</taxon>
        <taxon>Pterygota</taxon>
        <taxon>Neoptera</taxon>
        <taxon>Endopterygota</taxon>
        <taxon>Diptera</taxon>
        <taxon>Brachycera</taxon>
        <taxon>Muscomorpha</taxon>
        <taxon>Ephydroidea</taxon>
        <taxon>Drosophilidae</taxon>
        <taxon>Drosophila</taxon>
    </lineage>
</organism>
<gene>
    <name evidence="15" type="primary">LOC117564512</name>
</gene>
<evidence type="ECO:0000256" key="10">
    <source>
        <dbReference type="SAM" id="MobiDB-lite"/>
    </source>
</evidence>
<dbReference type="Gene3D" id="3.40.390.10">
    <property type="entry name" value="Collagenase (Catalytic Domain)"/>
    <property type="match status" value="1"/>
</dbReference>
<dbReference type="InterPro" id="IPR024079">
    <property type="entry name" value="MetalloPept_cat_dom_sf"/>
</dbReference>
<evidence type="ECO:0000256" key="11">
    <source>
        <dbReference type="SAM" id="SignalP"/>
    </source>
</evidence>
<evidence type="ECO:0000259" key="12">
    <source>
        <dbReference type="Pfam" id="PF01431"/>
    </source>
</evidence>
<dbReference type="Pfam" id="PF01431">
    <property type="entry name" value="Peptidase_M13"/>
    <property type="match status" value="1"/>
</dbReference>
<dbReference type="OrthoDB" id="7998804at2759"/>
<protein>
    <submittedName>
        <fullName evidence="15">Neprilysin-4</fullName>
    </submittedName>
</protein>
<accession>A0A6P8WIX6</accession>
<keyword evidence="5" id="KW-0479">Metal-binding</keyword>
<evidence type="ECO:0000313" key="15">
    <source>
        <dbReference type="RefSeq" id="XP_034099223.2"/>
    </source>
</evidence>
<evidence type="ECO:0000256" key="2">
    <source>
        <dbReference type="ARBA" id="ARBA00004401"/>
    </source>
</evidence>
<comment type="cofactor">
    <cofactor evidence="1">
        <name>Zn(2+)</name>
        <dbReference type="ChEBI" id="CHEBI:29105"/>
    </cofactor>
</comment>
<dbReference type="InterPro" id="IPR000718">
    <property type="entry name" value="Peptidase_M13"/>
</dbReference>
<evidence type="ECO:0000256" key="1">
    <source>
        <dbReference type="ARBA" id="ARBA00001947"/>
    </source>
</evidence>
<comment type="subcellular location">
    <subcellularLocation>
        <location evidence="2">Cell membrane</location>
        <topology evidence="2">Single-pass type II membrane protein</topology>
    </subcellularLocation>
</comment>
<keyword evidence="4" id="KW-0645">Protease</keyword>
<keyword evidence="7" id="KW-0862">Zinc</keyword>
<proteinExistence type="inferred from homology"/>
<keyword evidence="8" id="KW-0482">Metalloprotease</keyword>
<evidence type="ECO:0000256" key="4">
    <source>
        <dbReference type="ARBA" id="ARBA00022670"/>
    </source>
</evidence>
<dbReference type="Pfam" id="PF05649">
    <property type="entry name" value="Peptidase_M13_N"/>
    <property type="match status" value="1"/>
</dbReference>
<feature type="chain" id="PRO_5039388361" evidence="11">
    <location>
        <begin position="21"/>
        <end position="700"/>
    </location>
</feature>
<evidence type="ECO:0000256" key="5">
    <source>
        <dbReference type="ARBA" id="ARBA00022723"/>
    </source>
</evidence>
<keyword evidence="14" id="KW-1185">Reference proteome</keyword>
<dbReference type="SUPFAM" id="SSF55486">
    <property type="entry name" value="Metalloproteases ('zincins'), catalytic domain"/>
    <property type="match status" value="1"/>
</dbReference>
<dbReference type="InterPro" id="IPR018497">
    <property type="entry name" value="Peptidase_M13_C"/>
</dbReference>
<reference evidence="15" key="1">
    <citation type="submission" date="2025-08" db="UniProtKB">
        <authorList>
            <consortium name="RefSeq"/>
        </authorList>
    </citation>
    <scope>IDENTIFICATION</scope>
    <source>
        <strain evidence="15">15112-1751.03</strain>
        <tissue evidence="15">Whole Adult</tissue>
    </source>
</reference>
<dbReference type="GO" id="GO:0046872">
    <property type="term" value="F:metal ion binding"/>
    <property type="evidence" value="ECO:0007669"/>
    <property type="project" value="UniProtKB-KW"/>
</dbReference>
<feature type="region of interest" description="Disordered" evidence="10">
    <location>
        <begin position="66"/>
        <end position="102"/>
    </location>
</feature>
<evidence type="ECO:0000313" key="14">
    <source>
        <dbReference type="Proteomes" id="UP000515160"/>
    </source>
</evidence>
<feature type="signal peptide" evidence="11">
    <location>
        <begin position="1"/>
        <end position="20"/>
    </location>
</feature>
<dbReference type="GO" id="GO:0005886">
    <property type="term" value="C:plasma membrane"/>
    <property type="evidence" value="ECO:0007669"/>
    <property type="project" value="UniProtKB-SubCell"/>
</dbReference>
<dbReference type="AlphaFoldDB" id="A0A6P8WIX6"/>
<name>A0A6P8WIX6_DROAB</name>
<comment type="similarity">
    <text evidence="3">Belongs to the peptidase M13 family.</text>
</comment>